<name>A0A2Z6ZRR7_9LAMI</name>
<protein>
    <submittedName>
        <fullName evidence="1">Uncharacterized protein</fullName>
    </submittedName>
</protein>
<dbReference type="PANTHER" id="PTHR34222:SF99">
    <property type="entry name" value="PROTEIN, PUTATIVE-RELATED"/>
    <property type="match status" value="1"/>
</dbReference>
<proteinExistence type="predicted"/>
<dbReference type="OrthoDB" id="5544992at2759"/>
<feature type="non-terminal residue" evidence="1">
    <location>
        <position position="1"/>
    </location>
</feature>
<organism evidence="1 2">
    <name type="scientific">Dorcoceras hygrometricum</name>
    <dbReference type="NCBI Taxonomy" id="472368"/>
    <lineage>
        <taxon>Eukaryota</taxon>
        <taxon>Viridiplantae</taxon>
        <taxon>Streptophyta</taxon>
        <taxon>Embryophyta</taxon>
        <taxon>Tracheophyta</taxon>
        <taxon>Spermatophyta</taxon>
        <taxon>Magnoliopsida</taxon>
        <taxon>eudicotyledons</taxon>
        <taxon>Gunneridae</taxon>
        <taxon>Pentapetalae</taxon>
        <taxon>asterids</taxon>
        <taxon>lamiids</taxon>
        <taxon>Lamiales</taxon>
        <taxon>Gesneriaceae</taxon>
        <taxon>Didymocarpoideae</taxon>
        <taxon>Trichosporeae</taxon>
        <taxon>Loxocarpinae</taxon>
        <taxon>Dorcoceras</taxon>
    </lineage>
</organism>
<dbReference type="PANTHER" id="PTHR34222">
    <property type="entry name" value="GAG_PRE-INTEGRS DOMAIN-CONTAINING PROTEIN"/>
    <property type="match status" value="1"/>
</dbReference>
<accession>A0A2Z6ZRR7</accession>
<evidence type="ECO:0000313" key="2">
    <source>
        <dbReference type="Proteomes" id="UP000250235"/>
    </source>
</evidence>
<evidence type="ECO:0000313" key="1">
    <source>
        <dbReference type="EMBL" id="KZT75822.1"/>
    </source>
</evidence>
<gene>
    <name evidence="1" type="ORF">F511_47153</name>
</gene>
<dbReference type="EMBL" id="KV186328">
    <property type="protein sequence ID" value="KZT75822.1"/>
    <property type="molecule type" value="Genomic_DNA"/>
</dbReference>
<keyword evidence="2" id="KW-1185">Reference proteome</keyword>
<sequence length="166" mass="18529">FTKLKGLWDELSNFRPNCTCGKCTCGGVKELTAHHQMEYVMAFLMGLNDTYAQIRGQLLLLDPLPPINKVFSLISQEERQRTIGPQSTTTSQTMAFAVKGDSSRRMLQPQPRNRAEVQGGTTTIDHFALNVTSMDILLILATKSMDTLRVISIDNIRMPLIGIVLM</sequence>
<dbReference type="AlphaFoldDB" id="A0A2Z6ZRR7"/>
<reference evidence="1 2" key="1">
    <citation type="journal article" date="2015" name="Proc. Natl. Acad. Sci. U.S.A.">
        <title>The resurrection genome of Boea hygrometrica: A blueprint for survival of dehydration.</title>
        <authorList>
            <person name="Xiao L."/>
            <person name="Yang G."/>
            <person name="Zhang L."/>
            <person name="Yang X."/>
            <person name="Zhao S."/>
            <person name="Ji Z."/>
            <person name="Zhou Q."/>
            <person name="Hu M."/>
            <person name="Wang Y."/>
            <person name="Chen M."/>
            <person name="Xu Y."/>
            <person name="Jin H."/>
            <person name="Xiao X."/>
            <person name="Hu G."/>
            <person name="Bao F."/>
            <person name="Hu Y."/>
            <person name="Wan P."/>
            <person name="Li L."/>
            <person name="Deng X."/>
            <person name="Kuang T."/>
            <person name="Xiang C."/>
            <person name="Zhu J.K."/>
            <person name="Oliver M.J."/>
            <person name="He Y."/>
        </authorList>
    </citation>
    <scope>NUCLEOTIDE SEQUENCE [LARGE SCALE GENOMIC DNA]</scope>
    <source>
        <strain evidence="2">cv. XS01</strain>
    </source>
</reference>
<dbReference type="Proteomes" id="UP000250235">
    <property type="component" value="Unassembled WGS sequence"/>
</dbReference>